<organism evidence="1 2">
    <name type="scientific">Deinococcus antarcticus</name>
    <dbReference type="NCBI Taxonomy" id="1298767"/>
    <lineage>
        <taxon>Bacteria</taxon>
        <taxon>Thermotogati</taxon>
        <taxon>Deinococcota</taxon>
        <taxon>Deinococci</taxon>
        <taxon>Deinococcales</taxon>
        <taxon>Deinococcaceae</taxon>
        <taxon>Deinococcus</taxon>
    </lineage>
</organism>
<comment type="caution">
    <text evidence="1">The sequence shown here is derived from an EMBL/GenBank/DDBJ whole genome shotgun (WGS) entry which is preliminary data.</text>
</comment>
<protein>
    <submittedName>
        <fullName evidence="1">Uncharacterized protein</fullName>
    </submittedName>
</protein>
<evidence type="ECO:0000313" key="1">
    <source>
        <dbReference type="EMBL" id="MFC3860727.1"/>
    </source>
</evidence>
<dbReference type="EMBL" id="JBHRZF010000092">
    <property type="protein sequence ID" value="MFC3860727.1"/>
    <property type="molecule type" value="Genomic_DNA"/>
</dbReference>
<dbReference type="RefSeq" id="WP_380076943.1">
    <property type="nucleotide sequence ID" value="NZ_JBHRZF010000092.1"/>
</dbReference>
<evidence type="ECO:0000313" key="2">
    <source>
        <dbReference type="Proteomes" id="UP001595748"/>
    </source>
</evidence>
<dbReference type="Proteomes" id="UP001595748">
    <property type="component" value="Unassembled WGS sequence"/>
</dbReference>
<sequence length="281" mass="30191">MSTIQDVYSTLQQEGYKPLIGEEGLLTFKYYGQRATFRSRNMGPVTVAELDCPLPRPAPSAEQAQQFALTHPLARLSGQDGQALLTLETMLTTRESSVQLLSLLQLLDQYAADVVFNSGPVTSAAPLQPSREEEVLQHVAAVHPDQSREQPEMKVGDAAAKVAGDGSDAPPAVPSTAGDPVLPPAWAQAQGLMHERFHPLAHALARLGAPAPDEVQMDMMQGQQVKGTAIMMWGKPPGAVVVCEPGQPIPSGYQGSMWLKHLTPEQIAQETLAHLKVARLA</sequence>
<gene>
    <name evidence="1" type="ORF">ACFOPQ_08120</name>
</gene>
<keyword evidence="2" id="KW-1185">Reference proteome</keyword>
<proteinExistence type="predicted"/>
<name>A0ABV8A8B1_9DEIO</name>
<reference evidence="2" key="1">
    <citation type="journal article" date="2019" name="Int. J. Syst. Evol. Microbiol.">
        <title>The Global Catalogue of Microorganisms (GCM) 10K type strain sequencing project: providing services to taxonomists for standard genome sequencing and annotation.</title>
        <authorList>
            <consortium name="The Broad Institute Genomics Platform"/>
            <consortium name="The Broad Institute Genome Sequencing Center for Infectious Disease"/>
            <person name="Wu L."/>
            <person name="Ma J."/>
        </authorList>
    </citation>
    <scope>NUCLEOTIDE SEQUENCE [LARGE SCALE GENOMIC DNA]</scope>
    <source>
        <strain evidence="2">CCTCC AB 2013263</strain>
    </source>
</reference>
<accession>A0ABV8A8B1</accession>